<protein>
    <submittedName>
        <fullName evidence="2">Uncharacterized protein</fullName>
    </submittedName>
</protein>
<dbReference type="EMBL" id="JAUHPV010000003">
    <property type="protein sequence ID" value="MDN4472616.1"/>
    <property type="molecule type" value="Genomic_DNA"/>
</dbReference>
<feature type="transmembrane region" description="Helical" evidence="1">
    <location>
        <begin position="62"/>
        <end position="85"/>
    </location>
</feature>
<reference evidence="2" key="1">
    <citation type="submission" date="2023-06" db="EMBL/GenBank/DDBJ databases">
        <title>SYSU T00b26.</title>
        <authorList>
            <person name="Gao L."/>
            <person name="Fang B.-Z."/>
            <person name="Li W.-J."/>
        </authorList>
    </citation>
    <scope>NUCLEOTIDE SEQUENCE</scope>
    <source>
        <strain evidence="2">SYSU T00b26</strain>
    </source>
</reference>
<keyword evidence="1" id="KW-0812">Transmembrane</keyword>
<evidence type="ECO:0000256" key="1">
    <source>
        <dbReference type="SAM" id="Phobius"/>
    </source>
</evidence>
<feature type="transmembrane region" description="Helical" evidence="1">
    <location>
        <begin position="137"/>
        <end position="156"/>
    </location>
</feature>
<accession>A0ABT8G0E6</accession>
<keyword evidence="1" id="KW-1133">Transmembrane helix</keyword>
<keyword evidence="3" id="KW-1185">Reference proteome</keyword>
<name>A0ABT8G0E6_9MICO</name>
<sequence>MEGRALTDSGPPTLRDGVGFWFRIALLGLLVAGTADALLLLVPDGIIAFVSSAGGGGVVFTAGYLLALCLTPTVLGLAALLVRSLRGWTLARRDDPGYLASPGTAGWRAVAVALALANTLALVPFLVVASAGPLDPVRSWSAVACAVSNVWVCLYYRPARRWDGARAPDAGARVTPDL</sequence>
<organism evidence="2 3">
    <name type="scientific">Demequina zhanjiangensis</name>
    <dbReference type="NCBI Taxonomy" id="3051659"/>
    <lineage>
        <taxon>Bacteria</taxon>
        <taxon>Bacillati</taxon>
        <taxon>Actinomycetota</taxon>
        <taxon>Actinomycetes</taxon>
        <taxon>Micrococcales</taxon>
        <taxon>Demequinaceae</taxon>
        <taxon>Demequina</taxon>
    </lineage>
</organism>
<dbReference type="Proteomes" id="UP001172738">
    <property type="component" value="Unassembled WGS sequence"/>
</dbReference>
<evidence type="ECO:0000313" key="3">
    <source>
        <dbReference type="Proteomes" id="UP001172738"/>
    </source>
</evidence>
<evidence type="ECO:0000313" key="2">
    <source>
        <dbReference type="EMBL" id="MDN4472616.1"/>
    </source>
</evidence>
<gene>
    <name evidence="2" type="ORF">QQX04_06375</name>
</gene>
<comment type="caution">
    <text evidence="2">The sequence shown here is derived from an EMBL/GenBank/DDBJ whole genome shotgun (WGS) entry which is preliminary data.</text>
</comment>
<feature type="transmembrane region" description="Helical" evidence="1">
    <location>
        <begin position="106"/>
        <end position="131"/>
    </location>
</feature>
<dbReference type="RefSeq" id="WP_301127329.1">
    <property type="nucleotide sequence ID" value="NZ_JAUHPV010000003.1"/>
</dbReference>
<feature type="transmembrane region" description="Helical" evidence="1">
    <location>
        <begin position="20"/>
        <end position="42"/>
    </location>
</feature>
<proteinExistence type="predicted"/>
<keyword evidence="1" id="KW-0472">Membrane</keyword>